<comment type="caution">
    <text evidence="2">The sequence shown here is derived from an EMBL/GenBank/DDBJ whole genome shotgun (WGS) entry which is preliminary data.</text>
</comment>
<proteinExistence type="predicted"/>
<dbReference type="Proteomes" id="UP000295258">
    <property type="component" value="Unassembled WGS sequence"/>
</dbReference>
<accession>A0A4R4VWE2</accession>
<dbReference type="Pfam" id="PF18476">
    <property type="entry name" value="PIN_8"/>
    <property type="match status" value="1"/>
</dbReference>
<keyword evidence="3" id="KW-1185">Reference proteome</keyword>
<evidence type="ECO:0000313" key="2">
    <source>
        <dbReference type="EMBL" id="TDD07134.1"/>
    </source>
</evidence>
<dbReference type="AlphaFoldDB" id="A0A4R4VWE2"/>
<organism evidence="2 3">
    <name type="scientific">Nonomuraea deserti</name>
    <dbReference type="NCBI Taxonomy" id="1848322"/>
    <lineage>
        <taxon>Bacteria</taxon>
        <taxon>Bacillati</taxon>
        <taxon>Actinomycetota</taxon>
        <taxon>Actinomycetes</taxon>
        <taxon>Streptosporangiales</taxon>
        <taxon>Streptosporangiaceae</taxon>
        <taxon>Nonomuraea</taxon>
    </lineage>
</organism>
<sequence length="494" mass="54718">MVAGEQPTGPSSGGLADGFEGYLSPSDEDYRSVLTSGLVVLDTNVMLNLYRYDPQTRADLLAVLERLARNLWVPHQAKDEFWRNRELTIINRRNSAKEAISALDRPERQSGEVIATWARSVGLPEERHTDLRKLIEDTFNTLREAVKGPTGRDPLADARDTNRDPVLAALAPLLDGRVGDALPQEDLAKALKEADRRAAEQIPPGYMDRDKPDHRGAGDYLVWEQTLREAAHRGVDVLLVTSDVKEDWWRKVHGRSCGPRPELVAELRQRAGSRLFMLQPQDLLRIVGRLLQVTVQPESEAEIARTAQGTLGEGDTSRDRIRLYLVTALTQALPNEVQVRVGGSAGASKWDVTIEAQGITLAGIWIYDPIKPFNDMVTDSVGSSAMTMARELRGDSPGQFDPWMGCLVDLASLVRALGNESDHWRRGRDTETCLPDQAESTFAPYVEHMISAGFNRVEMLSGIDGVANADFESFSRVDQLVDLVKNYVVSAQAN</sequence>
<gene>
    <name evidence="2" type="ORF">E1292_13915</name>
</gene>
<evidence type="ECO:0000259" key="1">
    <source>
        <dbReference type="Pfam" id="PF18476"/>
    </source>
</evidence>
<dbReference type="EMBL" id="SMKO01000028">
    <property type="protein sequence ID" value="TDD07134.1"/>
    <property type="molecule type" value="Genomic_DNA"/>
</dbReference>
<feature type="domain" description="PIN like" evidence="1">
    <location>
        <begin position="38"/>
        <end position="263"/>
    </location>
</feature>
<protein>
    <recommendedName>
        <fullName evidence="1">PIN like domain-containing protein</fullName>
    </recommendedName>
</protein>
<reference evidence="2 3" key="1">
    <citation type="submission" date="2019-03" db="EMBL/GenBank/DDBJ databases">
        <title>Draft genome sequences of novel Actinobacteria.</title>
        <authorList>
            <person name="Sahin N."/>
            <person name="Ay H."/>
            <person name="Saygin H."/>
        </authorList>
    </citation>
    <scope>NUCLEOTIDE SEQUENCE [LARGE SCALE GENOMIC DNA]</scope>
    <source>
        <strain evidence="2 3">KC310</strain>
    </source>
</reference>
<dbReference type="RefSeq" id="WP_132595557.1">
    <property type="nucleotide sequence ID" value="NZ_SMKO01000028.1"/>
</dbReference>
<evidence type="ECO:0000313" key="3">
    <source>
        <dbReference type="Proteomes" id="UP000295258"/>
    </source>
</evidence>
<dbReference type="InterPro" id="IPR041578">
    <property type="entry name" value="PIN_8"/>
</dbReference>
<name>A0A4R4VWE2_9ACTN</name>